<evidence type="ECO:0000259" key="1">
    <source>
        <dbReference type="PROSITE" id="PS51186"/>
    </source>
</evidence>
<organism evidence="2 3">
    <name type="scientific">Paenibacillus mellifer</name>
    <dbReference type="NCBI Taxonomy" id="2937794"/>
    <lineage>
        <taxon>Bacteria</taxon>
        <taxon>Bacillati</taxon>
        <taxon>Bacillota</taxon>
        <taxon>Bacilli</taxon>
        <taxon>Bacillales</taxon>
        <taxon>Paenibacillaceae</taxon>
        <taxon>Paenibacillus</taxon>
    </lineage>
</organism>
<dbReference type="GO" id="GO:0016747">
    <property type="term" value="F:acyltransferase activity, transferring groups other than amino-acyl groups"/>
    <property type="evidence" value="ECO:0007669"/>
    <property type="project" value="InterPro"/>
</dbReference>
<protein>
    <submittedName>
        <fullName evidence="2">GNAT family N-acetyltransferase</fullName>
    </submittedName>
</protein>
<dbReference type="InterPro" id="IPR000182">
    <property type="entry name" value="GNAT_dom"/>
</dbReference>
<dbReference type="CDD" id="cd04301">
    <property type="entry name" value="NAT_SF"/>
    <property type="match status" value="1"/>
</dbReference>
<evidence type="ECO:0000313" key="2">
    <source>
        <dbReference type="EMBL" id="MCK8485723.1"/>
    </source>
</evidence>
<dbReference type="PROSITE" id="PS51186">
    <property type="entry name" value="GNAT"/>
    <property type="match status" value="1"/>
</dbReference>
<evidence type="ECO:0000313" key="3">
    <source>
        <dbReference type="Proteomes" id="UP001139534"/>
    </source>
</evidence>
<comment type="caution">
    <text evidence="2">The sequence shown here is derived from an EMBL/GenBank/DDBJ whole genome shotgun (WGS) entry which is preliminary data.</text>
</comment>
<dbReference type="Proteomes" id="UP001139534">
    <property type="component" value="Unassembled WGS sequence"/>
</dbReference>
<accession>A0A9X1XXU5</accession>
<feature type="domain" description="N-acetyltransferase" evidence="1">
    <location>
        <begin position="145"/>
        <end position="285"/>
    </location>
</feature>
<sequence>MNNNTPQSHPVLGDVERMIHLETELTKFNNERSLYLAESRLTVTQIGGTTLLSDELSSQSSYYNRVIGFGPADLDRLSEILGIYAAAGIDPCFDMSPDRQTGEVAEALAAQGFVPRLQLAFLKNECNGEDLGRKPAEGLAPHAEIEISRISDEEEAHSFIRLIERSRGGDSPALDEAIVQRKSRYFYREDFQNFVVFIGGEPAGMGSMFIRGDTGYLANDFTFPDYRRRGVQTALIRHRLQTAAALGLKRVYTDVEFASASHSNMLKGGFELVYLNAFWMKTALPQ</sequence>
<dbReference type="EMBL" id="JALPRK010000001">
    <property type="protein sequence ID" value="MCK8485723.1"/>
    <property type="molecule type" value="Genomic_DNA"/>
</dbReference>
<gene>
    <name evidence="2" type="ORF">M0651_00875</name>
</gene>
<keyword evidence="3" id="KW-1185">Reference proteome</keyword>
<name>A0A9X1XXU5_9BACL</name>
<reference evidence="2" key="1">
    <citation type="submission" date="2022-04" db="EMBL/GenBank/DDBJ databases">
        <authorList>
            <person name="Seo M.-J."/>
        </authorList>
    </citation>
    <scope>NUCLEOTIDE SEQUENCE</scope>
    <source>
        <strain evidence="2">MBLB2552</strain>
    </source>
</reference>
<dbReference type="InterPro" id="IPR016181">
    <property type="entry name" value="Acyl_CoA_acyltransferase"/>
</dbReference>
<dbReference type="Pfam" id="PF00583">
    <property type="entry name" value="Acetyltransf_1"/>
    <property type="match status" value="1"/>
</dbReference>
<dbReference type="Gene3D" id="3.40.630.30">
    <property type="match status" value="1"/>
</dbReference>
<proteinExistence type="predicted"/>
<dbReference type="RefSeq" id="WP_248549974.1">
    <property type="nucleotide sequence ID" value="NZ_JALPRK010000001.1"/>
</dbReference>
<dbReference type="SUPFAM" id="SSF55729">
    <property type="entry name" value="Acyl-CoA N-acyltransferases (Nat)"/>
    <property type="match status" value="1"/>
</dbReference>
<dbReference type="AlphaFoldDB" id="A0A9X1XXU5"/>